<reference evidence="2 3" key="1">
    <citation type="submission" date="2014-04" db="EMBL/GenBank/DDBJ databases">
        <authorList>
            <consortium name="DOE Joint Genome Institute"/>
            <person name="Kuo A."/>
            <person name="Tarkka M."/>
            <person name="Buscot F."/>
            <person name="Kohler A."/>
            <person name="Nagy L.G."/>
            <person name="Floudas D."/>
            <person name="Copeland A."/>
            <person name="Barry K.W."/>
            <person name="Cichocki N."/>
            <person name="Veneault-Fourrey C."/>
            <person name="LaButti K."/>
            <person name="Lindquist E.A."/>
            <person name="Lipzen A."/>
            <person name="Lundell T."/>
            <person name="Morin E."/>
            <person name="Murat C."/>
            <person name="Sun H."/>
            <person name="Tunlid A."/>
            <person name="Henrissat B."/>
            <person name="Grigoriev I.V."/>
            <person name="Hibbett D.S."/>
            <person name="Martin F."/>
            <person name="Nordberg H.P."/>
            <person name="Cantor M.N."/>
            <person name="Hua S.X."/>
        </authorList>
    </citation>
    <scope>NUCLEOTIDE SEQUENCE [LARGE SCALE GENOMIC DNA]</scope>
    <source>
        <strain evidence="2 3">F 1598</strain>
    </source>
</reference>
<feature type="compositionally biased region" description="Acidic residues" evidence="1">
    <location>
        <begin position="78"/>
        <end position="90"/>
    </location>
</feature>
<feature type="compositionally biased region" description="Low complexity" evidence="1">
    <location>
        <begin position="146"/>
        <end position="159"/>
    </location>
</feature>
<reference evidence="3" key="2">
    <citation type="submission" date="2015-01" db="EMBL/GenBank/DDBJ databases">
        <title>Evolutionary Origins and Diversification of the Mycorrhizal Mutualists.</title>
        <authorList>
            <consortium name="DOE Joint Genome Institute"/>
            <consortium name="Mycorrhizal Genomics Consortium"/>
            <person name="Kohler A."/>
            <person name="Kuo A."/>
            <person name="Nagy L.G."/>
            <person name="Floudas D."/>
            <person name="Copeland A."/>
            <person name="Barry K.W."/>
            <person name="Cichocki N."/>
            <person name="Veneault-Fourrey C."/>
            <person name="LaButti K."/>
            <person name="Lindquist E.A."/>
            <person name="Lipzen A."/>
            <person name="Lundell T."/>
            <person name="Morin E."/>
            <person name="Murat C."/>
            <person name="Riley R."/>
            <person name="Ohm R."/>
            <person name="Sun H."/>
            <person name="Tunlid A."/>
            <person name="Henrissat B."/>
            <person name="Grigoriev I.V."/>
            <person name="Hibbett D.S."/>
            <person name="Martin F."/>
        </authorList>
    </citation>
    <scope>NUCLEOTIDE SEQUENCE [LARGE SCALE GENOMIC DNA]</scope>
    <source>
        <strain evidence="3">F 1598</strain>
    </source>
</reference>
<dbReference type="Proteomes" id="UP000054166">
    <property type="component" value="Unassembled WGS sequence"/>
</dbReference>
<feature type="region of interest" description="Disordered" evidence="1">
    <location>
        <begin position="1"/>
        <end position="165"/>
    </location>
</feature>
<feature type="compositionally biased region" description="Acidic residues" evidence="1">
    <location>
        <begin position="36"/>
        <end position="45"/>
    </location>
</feature>
<dbReference type="HOGENOM" id="CLU_997888_0_0_1"/>
<sequence>MPAAKKSNSTASKVATSTFRPRARPSTKKIVKSSEFIDDEADEVSDDGKKSAPNASTNLCHPRGRPSTKKITGSSESVECEADDVIEISDEDKKSALAAAKASTNTPQPRGRSATKKVLRSSGSVDNGVEKFIDVSDDEDTKSVKSSASMASRSRSRLSTKVAKNEDDVDISAYDSDGAMSIKSTKSTKSAMSVDDSNFVTTPTRSRSFVPKTPSSCASSRKRSASAMTSPITDDEDFEMLESPVKHMAPMQRVRFDNAAKSVTPLKGVLKKPEVVLPL</sequence>
<proteinExistence type="predicted"/>
<dbReference type="AlphaFoldDB" id="A0A0C3FIC9"/>
<feature type="compositionally biased region" description="Basic residues" evidence="1">
    <location>
        <begin position="21"/>
        <end position="31"/>
    </location>
</feature>
<organism evidence="2 3">
    <name type="scientific">Piloderma croceum (strain F 1598)</name>
    <dbReference type="NCBI Taxonomy" id="765440"/>
    <lineage>
        <taxon>Eukaryota</taxon>
        <taxon>Fungi</taxon>
        <taxon>Dikarya</taxon>
        <taxon>Basidiomycota</taxon>
        <taxon>Agaricomycotina</taxon>
        <taxon>Agaricomycetes</taxon>
        <taxon>Agaricomycetidae</taxon>
        <taxon>Atheliales</taxon>
        <taxon>Atheliaceae</taxon>
        <taxon>Piloderma</taxon>
    </lineage>
</organism>
<protein>
    <submittedName>
        <fullName evidence="2">Uncharacterized protein</fullName>
    </submittedName>
</protein>
<evidence type="ECO:0000313" key="3">
    <source>
        <dbReference type="Proteomes" id="UP000054166"/>
    </source>
</evidence>
<name>A0A0C3FIC9_PILCF</name>
<accession>A0A0C3FIC9</accession>
<feature type="region of interest" description="Disordered" evidence="1">
    <location>
        <begin position="183"/>
        <end position="236"/>
    </location>
</feature>
<dbReference type="EMBL" id="KN833009">
    <property type="protein sequence ID" value="KIM79454.1"/>
    <property type="molecule type" value="Genomic_DNA"/>
</dbReference>
<evidence type="ECO:0000313" key="2">
    <source>
        <dbReference type="EMBL" id="KIM79454.1"/>
    </source>
</evidence>
<dbReference type="InParanoid" id="A0A0C3FIC9"/>
<gene>
    <name evidence="2" type="ORF">PILCRDRAFT_10289</name>
</gene>
<feature type="compositionally biased region" description="Polar residues" evidence="1">
    <location>
        <begin position="1"/>
        <end position="19"/>
    </location>
</feature>
<keyword evidence="3" id="KW-1185">Reference proteome</keyword>
<feature type="compositionally biased region" description="Polar residues" evidence="1">
    <location>
        <begin position="183"/>
        <end position="207"/>
    </location>
</feature>
<evidence type="ECO:0000256" key="1">
    <source>
        <dbReference type="SAM" id="MobiDB-lite"/>
    </source>
</evidence>